<dbReference type="EMBL" id="GILB01013978">
    <property type="protein sequence ID" value="NUU94311.1"/>
    <property type="molecule type" value="Transcribed_RNA"/>
</dbReference>
<proteinExistence type="predicted"/>
<name>A0A6M2FBH1_9ROSI</name>
<evidence type="ECO:0000313" key="1">
    <source>
        <dbReference type="EMBL" id="NUU94311.1"/>
    </source>
</evidence>
<accession>A0A6M2FBH1</accession>
<organism evidence="1">
    <name type="scientific">Populus davidiana</name>
    <dbReference type="NCBI Taxonomy" id="266767"/>
    <lineage>
        <taxon>Eukaryota</taxon>
        <taxon>Viridiplantae</taxon>
        <taxon>Streptophyta</taxon>
        <taxon>Embryophyta</taxon>
        <taxon>Tracheophyta</taxon>
        <taxon>Spermatophyta</taxon>
        <taxon>Magnoliopsida</taxon>
        <taxon>eudicotyledons</taxon>
        <taxon>Gunneridae</taxon>
        <taxon>Pentapetalae</taxon>
        <taxon>rosids</taxon>
        <taxon>fabids</taxon>
        <taxon>Malpighiales</taxon>
        <taxon>Salicaceae</taxon>
        <taxon>Saliceae</taxon>
        <taxon>Populus</taxon>
    </lineage>
</organism>
<dbReference type="AlphaFoldDB" id="A0A6M2FBH1"/>
<reference evidence="1" key="1">
    <citation type="submission" date="2020-03" db="EMBL/GenBank/DDBJ databases">
        <authorList>
            <person name="Zhang R."/>
        </authorList>
    </citation>
    <scope>NUCLEOTIDE SEQUENCE</scope>
</reference>
<protein>
    <submittedName>
        <fullName evidence="1">Uncharacterized protein</fullName>
    </submittedName>
</protein>
<sequence length="104" mass="12145">MTKIKDPSKSRCFYLLLQLQEAGFTRLSTTKTMLTINGSFPWPTIRARKGRYNLCQCAQLRRLWGHNSGVLVRWSILITHLDRIKGVLSWFFGVFEKLFSVDSY</sequence>